<dbReference type="RefSeq" id="WP_015662684.1">
    <property type="nucleotide sequence ID" value="NC_020504.1"/>
</dbReference>
<gene>
    <name evidence="1" type="ORF">BN159_7979</name>
</gene>
<sequence length="162" mass="17671">MATDLRACAVLGFQTALPGAGDRLAELNLRLGEGLDADGLLRFQVLAQATDDTRLCVYWLWRDISDRDALWAAPPTELTDFWAAARPLWSADPDVRRFGWQPAADRDLCPPGESVALEDAPRPTAEAEGVWLLDLDSDTSALRCRPPSGPGDPAAWRALGSW</sequence>
<organism evidence="1 2">
    <name type="scientific">Streptomyces davaonensis (strain DSM 101723 / JCM 4913 / KCC S-0913 / 768)</name>
    <dbReference type="NCBI Taxonomy" id="1214101"/>
    <lineage>
        <taxon>Bacteria</taxon>
        <taxon>Bacillati</taxon>
        <taxon>Actinomycetota</taxon>
        <taxon>Actinomycetes</taxon>
        <taxon>Kitasatosporales</taxon>
        <taxon>Streptomycetaceae</taxon>
        <taxon>Streptomyces</taxon>
    </lineage>
</organism>
<evidence type="ECO:0000313" key="2">
    <source>
        <dbReference type="Proteomes" id="UP000008043"/>
    </source>
</evidence>
<dbReference type="OrthoDB" id="9148343at2"/>
<protein>
    <recommendedName>
        <fullName evidence="3">ABM domain-containing protein</fullName>
    </recommendedName>
</protein>
<evidence type="ECO:0000313" key="1">
    <source>
        <dbReference type="EMBL" id="CCK32358.1"/>
    </source>
</evidence>
<reference evidence="1 2" key="1">
    <citation type="journal article" date="2012" name="J. Bacteriol.">
        <title>Genome sequence of the bacterium Streptomyces davawensis JCM 4913 and heterologous production of the unique antibiotic roseoflavin.</title>
        <authorList>
            <person name="Jankowitsch F."/>
            <person name="Schwarz J."/>
            <person name="Ruckert C."/>
            <person name="Gust B."/>
            <person name="Szczepanowski R."/>
            <person name="Blom J."/>
            <person name="Pelzer S."/>
            <person name="Kalinowski J."/>
            <person name="Mack M."/>
        </authorList>
    </citation>
    <scope>NUCLEOTIDE SEQUENCE [LARGE SCALE GENOMIC DNA]</scope>
    <source>
        <strain evidence="2">DSM 101723 / JCM 4913 / KCC S-0913 / 768</strain>
    </source>
</reference>
<dbReference type="InterPro" id="IPR011008">
    <property type="entry name" value="Dimeric_a/b-barrel"/>
</dbReference>
<accession>K4REY8</accession>
<dbReference type="EMBL" id="HE971709">
    <property type="protein sequence ID" value="CCK32358.1"/>
    <property type="molecule type" value="Genomic_DNA"/>
</dbReference>
<dbReference type="SUPFAM" id="SSF54909">
    <property type="entry name" value="Dimeric alpha+beta barrel"/>
    <property type="match status" value="1"/>
</dbReference>
<name>K4REY8_STRDJ</name>
<dbReference type="KEGG" id="sdv:BN159_7979"/>
<proteinExistence type="predicted"/>
<dbReference type="STRING" id="1214101.BN159_7979"/>
<evidence type="ECO:0008006" key="3">
    <source>
        <dbReference type="Google" id="ProtNLM"/>
    </source>
</evidence>
<dbReference type="HOGENOM" id="CLU_1634401_0_0_11"/>
<dbReference type="AlphaFoldDB" id="K4REY8"/>
<dbReference type="PATRIC" id="fig|1214101.3.peg.8075"/>
<dbReference type="Proteomes" id="UP000008043">
    <property type="component" value="Chromosome"/>
</dbReference>
<keyword evidence="2" id="KW-1185">Reference proteome</keyword>